<dbReference type="Proteomes" id="UP001168552">
    <property type="component" value="Unassembled WGS sequence"/>
</dbReference>
<dbReference type="InterPro" id="IPR018253">
    <property type="entry name" value="DnaJ_domain_CS"/>
</dbReference>
<proteinExistence type="predicted"/>
<feature type="domain" description="J" evidence="2">
    <location>
        <begin position="3"/>
        <end position="68"/>
    </location>
</feature>
<dbReference type="Pfam" id="PF13174">
    <property type="entry name" value="TPR_6"/>
    <property type="match status" value="1"/>
</dbReference>
<dbReference type="InterPro" id="IPR011990">
    <property type="entry name" value="TPR-like_helical_dom_sf"/>
</dbReference>
<name>A0ABT8F4P2_9BACT</name>
<dbReference type="PANTHER" id="PTHR24074">
    <property type="entry name" value="CO-CHAPERONE PROTEIN DJLA"/>
    <property type="match status" value="1"/>
</dbReference>
<dbReference type="InterPro" id="IPR019734">
    <property type="entry name" value="TPR_rpt"/>
</dbReference>
<keyword evidence="4" id="KW-1185">Reference proteome</keyword>
<dbReference type="SMART" id="SM00028">
    <property type="entry name" value="TPR"/>
    <property type="match status" value="5"/>
</dbReference>
<protein>
    <submittedName>
        <fullName evidence="3">DnaJ domain-containing protein</fullName>
    </submittedName>
</protein>
<dbReference type="PROSITE" id="PS50076">
    <property type="entry name" value="DNAJ_2"/>
    <property type="match status" value="1"/>
</dbReference>
<dbReference type="RefSeq" id="WP_320003718.1">
    <property type="nucleotide sequence ID" value="NZ_JAUHJS010000003.1"/>
</dbReference>
<dbReference type="InterPro" id="IPR001623">
    <property type="entry name" value="DnaJ_domain"/>
</dbReference>
<evidence type="ECO:0000256" key="1">
    <source>
        <dbReference type="SAM" id="MobiDB-lite"/>
    </source>
</evidence>
<feature type="region of interest" description="Disordered" evidence="1">
    <location>
        <begin position="71"/>
        <end position="107"/>
    </location>
</feature>
<sequence>MQTHYQILGIPESATPEQIRQAFKRLAVQYHPDKNPNNPQAEEVFKQVNAAYQVLSDPEQKSRYDLQLLYRRTATRPPRPAQAPSTSPKPKRPKPRPPYPFGFPYTRNPEREKEGNKWALGTLLVIALVVIAQVNIKNYLEARDMEASLALRDTLFQQSKSFYEVGNYDSTLFYLDSLTSLRKYDTMVNRFKESVFQELNFRAEYYFKEGDCAQALPYFRLIRTYQADANSIVLYKMSLCFKNLGKTDEALSSLFKLEKQEPSSVLVQNEIALLYTDYVGDYTEALSHYEKAADLIVQEYTDFYGKAYALVVDPTKTPEAHYDTHYGLAICYTKAKKYKEALNACTWAIFLRPNYAKTYEIEGLGYFESQNLTEACASWKKAEDLASETAANWRKQYCQ</sequence>
<dbReference type="Pfam" id="PF00226">
    <property type="entry name" value="DnaJ"/>
    <property type="match status" value="1"/>
</dbReference>
<dbReference type="SUPFAM" id="SSF46565">
    <property type="entry name" value="Chaperone J-domain"/>
    <property type="match status" value="1"/>
</dbReference>
<organism evidence="3 4">
    <name type="scientific">Shiella aurantiaca</name>
    <dbReference type="NCBI Taxonomy" id="3058365"/>
    <lineage>
        <taxon>Bacteria</taxon>
        <taxon>Pseudomonadati</taxon>
        <taxon>Bacteroidota</taxon>
        <taxon>Cytophagia</taxon>
        <taxon>Cytophagales</taxon>
        <taxon>Shiellaceae</taxon>
        <taxon>Shiella</taxon>
    </lineage>
</organism>
<comment type="caution">
    <text evidence="3">The sequence shown here is derived from an EMBL/GenBank/DDBJ whole genome shotgun (WGS) entry which is preliminary data.</text>
</comment>
<evidence type="ECO:0000313" key="3">
    <source>
        <dbReference type="EMBL" id="MDN4165191.1"/>
    </source>
</evidence>
<dbReference type="EMBL" id="JAUHJS010000003">
    <property type="protein sequence ID" value="MDN4165191.1"/>
    <property type="molecule type" value="Genomic_DNA"/>
</dbReference>
<evidence type="ECO:0000313" key="4">
    <source>
        <dbReference type="Proteomes" id="UP001168552"/>
    </source>
</evidence>
<dbReference type="CDD" id="cd06257">
    <property type="entry name" value="DnaJ"/>
    <property type="match status" value="1"/>
</dbReference>
<dbReference type="InterPro" id="IPR050817">
    <property type="entry name" value="DjlA_DnaK_co-chaperone"/>
</dbReference>
<reference evidence="3" key="1">
    <citation type="submission" date="2023-06" db="EMBL/GenBank/DDBJ databases">
        <title>Cytophagales bacterium Strain LB-30, isolated from soil.</title>
        <authorList>
            <person name="Liu B."/>
        </authorList>
    </citation>
    <scope>NUCLEOTIDE SEQUENCE</scope>
    <source>
        <strain evidence="3">LB-30</strain>
    </source>
</reference>
<dbReference type="Gene3D" id="1.10.287.110">
    <property type="entry name" value="DnaJ domain"/>
    <property type="match status" value="1"/>
</dbReference>
<dbReference type="InterPro" id="IPR036869">
    <property type="entry name" value="J_dom_sf"/>
</dbReference>
<dbReference type="PROSITE" id="PS00636">
    <property type="entry name" value="DNAJ_1"/>
    <property type="match status" value="1"/>
</dbReference>
<feature type="compositionally biased region" description="Low complexity" evidence="1">
    <location>
        <begin position="71"/>
        <end position="88"/>
    </location>
</feature>
<dbReference type="PRINTS" id="PR00625">
    <property type="entry name" value="JDOMAIN"/>
</dbReference>
<dbReference type="Pfam" id="PF00515">
    <property type="entry name" value="TPR_1"/>
    <property type="match status" value="1"/>
</dbReference>
<dbReference type="Gene3D" id="1.25.40.10">
    <property type="entry name" value="Tetratricopeptide repeat domain"/>
    <property type="match status" value="2"/>
</dbReference>
<gene>
    <name evidence="3" type="ORF">QWY31_06745</name>
</gene>
<accession>A0ABT8F4P2</accession>
<dbReference type="SMART" id="SM00271">
    <property type="entry name" value="DnaJ"/>
    <property type="match status" value="1"/>
</dbReference>
<dbReference type="SUPFAM" id="SSF48452">
    <property type="entry name" value="TPR-like"/>
    <property type="match status" value="1"/>
</dbReference>
<evidence type="ECO:0000259" key="2">
    <source>
        <dbReference type="PROSITE" id="PS50076"/>
    </source>
</evidence>